<organism evidence="9 10">
    <name type="scientific">Geotrypetes seraphini</name>
    <name type="common">Gaboon caecilian</name>
    <name type="synonym">Caecilia seraphini</name>
    <dbReference type="NCBI Taxonomy" id="260995"/>
    <lineage>
        <taxon>Eukaryota</taxon>
        <taxon>Metazoa</taxon>
        <taxon>Chordata</taxon>
        <taxon>Craniata</taxon>
        <taxon>Vertebrata</taxon>
        <taxon>Euteleostomi</taxon>
        <taxon>Amphibia</taxon>
        <taxon>Gymnophiona</taxon>
        <taxon>Geotrypetes</taxon>
    </lineage>
</organism>
<dbReference type="SUPFAM" id="SSF51283">
    <property type="entry name" value="dUTPase-like"/>
    <property type="match status" value="1"/>
</dbReference>
<evidence type="ECO:0000256" key="6">
    <source>
        <dbReference type="SAM" id="Coils"/>
    </source>
</evidence>
<evidence type="ECO:0000313" key="10">
    <source>
        <dbReference type="RefSeq" id="XP_033802444.1"/>
    </source>
</evidence>
<feature type="coiled-coil region" evidence="6">
    <location>
        <begin position="424"/>
        <end position="451"/>
    </location>
</feature>
<feature type="coiled-coil region" evidence="6">
    <location>
        <begin position="321"/>
        <end position="388"/>
    </location>
</feature>
<dbReference type="InParanoid" id="A0A6P8QYC6"/>
<dbReference type="GeneID" id="117361353"/>
<keyword evidence="9" id="KW-1185">Reference proteome</keyword>
<dbReference type="CDD" id="cd07557">
    <property type="entry name" value="trimeric_dUTPase"/>
    <property type="match status" value="1"/>
</dbReference>
<dbReference type="Proteomes" id="UP000515159">
    <property type="component" value="Chromosome 5"/>
</dbReference>
<dbReference type="UniPathway" id="UPA00610">
    <property type="reaction ID" value="UER00666"/>
</dbReference>
<accession>A0A6P8QYC6</accession>
<proteinExistence type="inferred from homology"/>
<dbReference type="GO" id="GO:0004170">
    <property type="term" value="F:dUTP diphosphatase activity"/>
    <property type="evidence" value="ECO:0007669"/>
    <property type="project" value="UniProtKB-EC"/>
</dbReference>
<sequence>MAQKLWHQIRGASPSDKGLDTVKVWCVHGDMREYPRQQVNLRVGGEMIELKVAVAQNIPHSLILGQDWLRTKVRGDYKTPTGCRRGEETQIKGRLILGAWSKQYQFQSRRARRAGDWRARNGGKEWQPTIRWVPLSEKAKAPTRAYGKAAGYDLYAAQEQLIPANGRALVNTDLQLSPPPGSYLRIAPRSGLAWKASVDVAAGVIDPDFRGNVAVLLVNHRSVPFQVQPGDCIAQIVCERIWAARLERWVYFPETKRGMKGFGSSGNTQPSKHGRLSDQDNIPPQGESKVTENIQIQSSETPTPATFPVPGDSHKGEHSEGAEWRKDMEELQAQIRALTKDKEALGKEIKQELEEQNQQNIGSFNKALEDLTKQLSQVGEQVAGNQQQQSELKKLMEGLAGKWKDKEGETCKWVKQNQIFETQLGQYKSQLNRVEEVLGDLQAQLEQTKEGGMEEISEAVAALAHRVFSLEGLECTKGLDDCESNKVPVLRWPDDFCDTSPSPSPSDKRNKNRKRH</sequence>
<dbReference type="InterPro" id="IPR036157">
    <property type="entry name" value="dUTPase-like_sf"/>
</dbReference>
<dbReference type="GO" id="GO:0046081">
    <property type="term" value="P:dUTP catabolic process"/>
    <property type="evidence" value="ECO:0007669"/>
    <property type="project" value="InterPro"/>
</dbReference>
<dbReference type="GO" id="GO:0000287">
    <property type="term" value="F:magnesium ion binding"/>
    <property type="evidence" value="ECO:0007669"/>
    <property type="project" value="InterPro"/>
</dbReference>
<dbReference type="InterPro" id="IPR029054">
    <property type="entry name" value="dUTPase-like"/>
</dbReference>
<keyword evidence="6" id="KW-0175">Coiled coil</keyword>
<evidence type="ECO:0000256" key="5">
    <source>
        <dbReference type="ARBA" id="ARBA00023080"/>
    </source>
</evidence>
<dbReference type="PANTHER" id="PTHR11241:SF0">
    <property type="entry name" value="DEOXYURIDINE 5'-TRIPHOSPHATE NUCLEOTIDOHYDROLASE"/>
    <property type="match status" value="1"/>
</dbReference>
<dbReference type="OrthoDB" id="419889at2759"/>
<feature type="compositionally biased region" description="Polar residues" evidence="7">
    <location>
        <begin position="291"/>
        <end position="304"/>
    </location>
</feature>
<evidence type="ECO:0000259" key="8">
    <source>
        <dbReference type="Pfam" id="PF00692"/>
    </source>
</evidence>
<dbReference type="KEGG" id="gsh:117361353"/>
<dbReference type="InterPro" id="IPR008181">
    <property type="entry name" value="dUTPase"/>
</dbReference>
<evidence type="ECO:0000256" key="1">
    <source>
        <dbReference type="ARBA" id="ARBA00005142"/>
    </source>
</evidence>
<evidence type="ECO:0000256" key="2">
    <source>
        <dbReference type="ARBA" id="ARBA00006581"/>
    </source>
</evidence>
<feature type="region of interest" description="Disordered" evidence="7">
    <location>
        <begin position="259"/>
        <end position="321"/>
    </location>
</feature>
<reference evidence="10" key="1">
    <citation type="submission" date="2025-08" db="UniProtKB">
        <authorList>
            <consortium name="RefSeq"/>
        </authorList>
    </citation>
    <scope>IDENTIFICATION</scope>
</reference>
<keyword evidence="5" id="KW-0546">Nucleotide metabolism</keyword>
<dbReference type="Pfam" id="PF00692">
    <property type="entry name" value="dUTPase"/>
    <property type="match status" value="1"/>
</dbReference>
<dbReference type="NCBIfam" id="TIGR00576">
    <property type="entry name" value="dut"/>
    <property type="match status" value="1"/>
</dbReference>
<dbReference type="InterPro" id="IPR033704">
    <property type="entry name" value="dUTPase_trimeric"/>
</dbReference>
<dbReference type="Gene3D" id="2.70.40.10">
    <property type="match status" value="1"/>
</dbReference>
<dbReference type="EC" id="3.6.1.23" evidence="3"/>
<feature type="domain" description="dUTPase-like" evidence="8">
    <location>
        <begin position="138"/>
        <end position="266"/>
    </location>
</feature>
<feature type="region of interest" description="Disordered" evidence="7">
    <location>
        <begin position="492"/>
        <end position="516"/>
    </location>
</feature>
<evidence type="ECO:0000256" key="3">
    <source>
        <dbReference type="ARBA" id="ARBA00012379"/>
    </source>
</evidence>
<dbReference type="AlphaFoldDB" id="A0A6P8QYC6"/>
<name>A0A6P8QYC6_GEOSA</name>
<dbReference type="GO" id="GO:0006226">
    <property type="term" value="P:dUMP biosynthetic process"/>
    <property type="evidence" value="ECO:0007669"/>
    <property type="project" value="UniProtKB-UniPathway"/>
</dbReference>
<feature type="compositionally biased region" description="Basic and acidic residues" evidence="7">
    <location>
        <begin position="312"/>
        <end position="321"/>
    </location>
</feature>
<dbReference type="PANTHER" id="PTHR11241">
    <property type="entry name" value="DEOXYURIDINE 5'-TRIPHOSPHATE NUCLEOTIDOHYDROLASE"/>
    <property type="match status" value="1"/>
</dbReference>
<keyword evidence="4" id="KW-0378">Hydrolase</keyword>
<protein>
    <recommendedName>
        <fullName evidence="3">dUTP diphosphatase</fullName>
        <ecNumber evidence="3">3.6.1.23</ecNumber>
    </recommendedName>
</protein>
<evidence type="ECO:0000313" key="9">
    <source>
        <dbReference type="Proteomes" id="UP000515159"/>
    </source>
</evidence>
<comment type="similarity">
    <text evidence="2">Belongs to the dUTPase family.</text>
</comment>
<comment type="pathway">
    <text evidence="1">Pyrimidine metabolism; dUMP biosynthesis; dUMP from dCTP (dUTP route): step 2/2.</text>
</comment>
<dbReference type="RefSeq" id="XP_033802444.1">
    <property type="nucleotide sequence ID" value="XM_033946553.1"/>
</dbReference>
<gene>
    <name evidence="10" type="primary">LOC117361353</name>
</gene>
<evidence type="ECO:0000256" key="7">
    <source>
        <dbReference type="SAM" id="MobiDB-lite"/>
    </source>
</evidence>
<evidence type="ECO:0000256" key="4">
    <source>
        <dbReference type="ARBA" id="ARBA00022801"/>
    </source>
</evidence>